<sequence>MQSNTIRIIIFILVGALVGLYLPWYAMGIQAGILAFLLRFPTKSAFTTGFISGFLLWGGSAWWLTYSNPNALPVRMATLLPLQGSVALLYLVTGLIGGILLGLWAWAGARLR</sequence>
<accession>A0ABU3TNS5</accession>
<dbReference type="EMBL" id="JAVNWW010000001">
    <property type="protein sequence ID" value="MDU0807516.1"/>
    <property type="molecule type" value="Genomic_DNA"/>
</dbReference>
<keyword evidence="1" id="KW-0812">Transmembrane</keyword>
<feature type="transmembrane region" description="Helical" evidence="1">
    <location>
        <begin position="86"/>
        <end position="107"/>
    </location>
</feature>
<name>A0ABU3TNS5_9BACT</name>
<keyword evidence="1" id="KW-1133">Transmembrane helix</keyword>
<feature type="transmembrane region" description="Helical" evidence="1">
    <location>
        <begin position="6"/>
        <end position="38"/>
    </location>
</feature>
<evidence type="ECO:0000256" key="1">
    <source>
        <dbReference type="SAM" id="Phobius"/>
    </source>
</evidence>
<gene>
    <name evidence="2" type="ORF">PQG45_00550</name>
</gene>
<evidence type="ECO:0000313" key="3">
    <source>
        <dbReference type="Proteomes" id="UP001249959"/>
    </source>
</evidence>
<comment type="caution">
    <text evidence="2">The sequence shown here is derived from an EMBL/GenBank/DDBJ whole genome shotgun (WGS) entry which is preliminary data.</text>
</comment>
<dbReference type="RefSeq" id="WP_316070070.1">
    <property type="nucleotide sequence ID" value="NZ_JAVNWW010000001.1"/>
</dbReference>
<keyword evidence="1" id="KW-0472">Membrane</keyword>
<feature type="transmembrane region" description="Helical" evidence="1">
    <location>
        <begin position="45"/>
        <end position="66"/>
    </location>
</feature>
<proteinExistence type="predicted"/>
<keyword evidence="3" id="KW-1185">Reference proteome</keyword>
<dbReference type="Proteomes" id="UP001249959">
    <property type="component" value="Unassembled WGS sequence"/>
</dbReference>
<evidence type="ECO:0000313" key="2">
    <source>
        <dbReference type="EMBL" id="MDU0807516.1"/>
    </source>
</evidence>
<protein>
    <recommendedName>
        <fullName evidence="4">Apolipoprotein N-acyltransferase</fullName>
    </recommendedName>
</protein>
<evidence type="ECO:0008006" key="4">
    <source>
        <dbReference type="Google" id="ProtNLM"/>
    </source>
</evidence>
<reference evidence="2 3" key="1">
    <citation type="submission" date="2023-09" db="EMBL/GenBank/DDBJ databases">
        <title>Aquirufa genomes.</title>
        <authorList>
            <person name="Pitt A."/>
        </authorList>
    </citation>
    <scope>NUCLEOTIDE SEQUENCE [LARGE SCALE GENOMIC DNA]</scope>
    <source>
        <strain evidence="2 3">LEOWEIH-7C</strain>
    </source>
</reference>
<organism evidence="2 3">
    <name type="scientific">Aquirufa regiilacus</name>
    <dbReference type="NCBI Taxonomy" id="3024868"/>
    <lineage>
        <taxon>Bacteria</taxon>
        <taxon>Pseudomonadati</taxon>
        <taxon>Bacteroidota</taxon>
        <taxon>Cytophagia</taxon>
        <taxon>Cytophagales</taxon>
        <taxon>Flectobacillaceae</taxon>
        <taxon>Aquirufa</taxon>
    </lineage>
</organism>